<reference evidence="2 4" key="1">
    <citation type="journal article" date="2015" name="Genome Biol. Evol.">
        <title>Comparative Genomics of a Bacterivorous Green Alga Reveals Evolutionary Causalities and Consequences of Phago-Mixotrophic Mode of Nutrition.</title>
        <authorList>
            <person name="Burns J.A."/>
            <person name="Paasch A."/>
            <person name="Narechania A."/>
            <person name="Kim E."/>
        </authorList>
    </citation>
    <scope>NUCLEOTIDE SEQUENCE [LARGE SCALE GENOMIC DNA]</scope>
    <source>
        <strain evidence="2">PLY_AMNH</strain>
    </source>
</reference>
<dbReference type="AlphaFoldDB" id="A0AAE0F5V5"/>
<protein>
    <submittedName>
        <fullName evidence="2">Uncharacterized protein</fullName>
    </submittedName>
</protein>
<feature type="region of interest" description="Disordered" evidence="1">
    <location>
        <begin position="281"/>
        <end position="381"/>
    </location>
</feature>
<accession>A0AAE0F5V5</accession>
<keyword evidence="4" id="KW-1185">Reference proteome</keyword>
<dbReference type="Gene3D" id="3.60.20.10">
    <property type="entry name" value="Glutamine Phosphoribosylpyrophosphate, subunit 1, domain 1"/>
    <property type="match status" value="1"/>
</dbReference>
<dbReference type="EMBL" id="LGRX02025268">
    <property type="protein sequence ID" value="KAK3252691.1"/>
    <property type="molecule type" value="Genomic_DNA"/>
</dbReference>
<sequence length="418" mass="45076">MCISNEDEFTPSYVFVKPNKALNFSGEGAERVTPVASLQSLLGQQNLEKYVLHSFQKGAIAVSKCEPNERFSIHLTETSVTVVIGALDNLPYLRRKYQAHDLATDSEMVASLFAIKRFSFLPSLRGKFTFLHYCDEEGQAFAATDVRGTYSFQQGQESTGGLLITNLQLNDDCKLTNVPPASFIFGKYRERDIHKYANTENELSASRQFASSAAERALTGLIKKSVMRKCVSTGNLVALASLGVAEQSGMRRGKSFGNLASLASLADMDQDEAVPSKIATASGNTEGEHSFLSSIQKPQVDSYKPPCMRRENSSGSLCSMTSVDEESPPPSRMRRGSSATNLAMMNTVQKAPTDSPAPGSQLFASSPGARGLKSAMKKSSSLGNLAAMDKCSRNSLSKKGVADSAVSWRSKPADGIPV</sequence>
<evidence type="ECO:0000313" key="4">
    <source>
        <dbReference type="Proteomes" id="UP001190700"/>
    </source>
</evidence>
<evidence type="ECO:0000256" key="1">
    <source>
        <dbReference type="SAM" id="MobiDB-lite"/>
    </source>
</evidence>
<dbReference type="SUPFAM" id="SSF56235">
    <property type="entry name" value="N-terminal nucleophile aminohydrolases (Ntn hydrolases)"/>
    <property type="match status" value="1"/>
</dbReference>
<feature type="compositionally biased region" description="Polar residues" evidence="1">
    <location>
        <begin position="313"/>
        <end position="322"/>
    </location>
</feature>
<proteinExistence type="predicted"/>
<evidence type="ECO:0000313" key="3">
    <source>
        <dbReference type="EMBL" id="KAK3252691.1"/>
    </source>
</evidence>
<evidence type="ECO:0000313" key="2">
    <source>
        <dbReference type="EMBL" id="KAK3252684.1"/>
    </source>
</evidence>
<feature type="compositionally biased region" description="Polar residues" evidence="1">
    <location>
        <begin position="339"/>
        <end position="352"/>
    </location>
</feature>
<feature type="compositionally biased region" description="Polar residues" evidence="1">
    <location>
        <begin position="281"/>
        <end position="299"/>
    </location>
</feature>
<gene>
    <name evidence="3" type="ORF">CYMTET_38026</name>
    <name evidence="2" type="ORF">CYMTET_38028</name>
</gene>
<reference evidence="2" key="2">
    <citation type="submission" date="2023-06" db="EMBL/GenBank/DDBJ databases">
        <title>Long-read-based genome assembly of the green algal bacterivore Cymbomonas tetramitiformis.</title>
        <authorList>
            <person name="Gyaltshen Y."/>
            <person name="Rozenberg A."/>
            <person name="Paasch A."/>
            <person name="Burns J.A."/>
            <person name="Warring S."/>
            <person name="Larson R."/>
            <person name="Maurer-Alcala X."/>
            <person name="Dacks J."/>
            <person name="Kim E."/>
        </authorList>
    </citation>
    <scope>NUCLEOTIDE SEQUENCE</scope>
    <source>
        <strain evidence="2">PLY_AMNH</strain>
    </source>
</reference>
<dbReference type="InterPro" id="IPR029055">
    <property type="entry name" value="Ntn_hydrolases_N"/>
</dbReference>
<comment type="caution">
    <text evidence="2">The sequence shown here is derived from an EMBL/GenBank/DDBJ whole genome shotgun (WGS) entry which is preliminary data.</text>
</comment>
<name>A0AAE0F5V5_9CHLO</name>
<organism evidence="2 4">
    <name type="scientific">Cymbomonas tetramitiformis</name>
    <dbReference type="NCBI Taxonomy" id="36881"/>
    <lineage>
        <taxon>Eukaryota</taxon>
        <taxon>Viridiplantae</taxon>
        <taxon>Chlorophyta</taxon>
        <taxon>Pyramimonadophyceae</taxon>
        <taxon>Pyramimonadales</taxon>
        <taxon>Pyramimonadaceae</taxon>
        <taxon>Cymbomonas</taxon>
    </lineage>
</organism>
<dbReference type="EMBL" id="LGRX02025269">
    <property type="protein sequence ID" value="KAK3252684.1"/>
    <property type="molecule type" value="Genomic_DNA"/>
</dbReference>
<dbReference type="Proteomes" id="UP001190700">
    <property type="component" value="Unassembled WGS sequence"/>
</dbReference>
<feature type="region of interest" description="Disordered" evidence="1">
    <location>
        <begin position="393"/>
        <end position="418"/>
    </location>
</feature>